<evidence type="ECO:0000256" key="8">
    <source>
        <dbReference type="ARBA" id="ARBA00023315"/>
    </source>
</evidence>
<evidence type="ECO:0000256" key="9">
    <source>
        <dbReference type="ARBA" id="ARBA00023588"/>
    </source>
</evidence>
<keyword evidence="6 13" id="KW-1133">Transmembrane helix</keyword>
<keyword evidence="8" id="KW-0012">Acyltransferase</keyword>
<evidence type="ECO:0000256" key="2">
    <source>
        <dbReference type="ARBA" id="ARBA00022475"/>
    </source>
</evidence>
<gene>
    <name evidence="14" type="ORF">IAA84_01500</name>
</gene>
<comment type="function">
    <text evidence="12">Catalyzes the acylation of glycosyl-4,4'-diaponeurosporenoate, i.e. the esterification of glucose at the C6'' position with the carboxyl group of the C(15) fatty acid 12-methyltetradecanoic acid, to yield staphyloxanthin. This is the last step in the biosynthesis of this orange pigment, present in most staphylococci strains.</text>
</comment>
<dbReference type="GO" id="GO:0016746">
    <property type="term" value="F:acyltransferase activity"/>
    <property type="evidence" value="ECO:0007669"/>
    <property type="project" value="UniProtKB-KW"/>
</dbReference>
<evidence type="ECO:0000256" key="7">
    <source>
        <dbReference type="ARBA" id="ARBA00023136"/>
    </source>
</evidence>
<evidence type="ECO:0000256" key="13">
    <source>
        <dbReference type="SAM" id="Phobius"/>
    </source>
</evidence>
<keyword evidence="2" id="KW-1003">Cell membrane</keyword>
<evidence type="ECO:0000256" key="12">
    <source>
        <dbReference type="ARBA" id="ARBA00025324"/>
    </source>
</evidence>
<evidence type="ECO:0000256" key="6">
    <source>
        <dbReference type="ARBA" id="ARBA00022989"/>
    </source>
</evidence>
<keyword evidence="4 13" id="KW-0812">Transmembrane</keyword>
<feature type="transmembrane region" description="Helical" evidence="13">
    <location>
        <begin position="100"/>
        <end position="123"/>
    </location>
</feature>
<dbReference type="InterPro" id="IPR044021">
    <property type="entry name" value="CrtO"/>
</dbReference>
<name>A0A9D1FYC9_9FIRM</name>
<keyword evidence="5" id="KW-0732">Signal</keyword>
<dbReference type="Pfam" id="PF18927">
    <property type="entry name" value="CrtO"/>
    <property type="match status" value="1"/>
</dbReference>
<dbReference type="Proteomes" id="UP000824140">
    <property type="component" value="Unassembled WGS sequence"/>
</dbReference>
<reference evidence="14" key="2">
    <citation type="journal article" date="2021" name="PeerJ">
        <title>Extensive microbial diversity within the chicken gut microbiome revealed by metagenomics and culture.</title>
        <authorList>
            <person name="Gilroy R."/>
            <person name="Ravi A."/>
            <person name="Getino M."/>
            <person name="Pursley I."/>
            <person name="Horton D.L."/>
            <person name="Alikhan N.F."/>
            <person name="Baker D."/>
            <person name="Gharbi K."/>
            <person name="Hall N."/>
            <person name="Watson M."/>
            <person name="Adriaenssens E.M."/>
            <person name="Foster-Nyarko E."/>
            <person name="Jarju S."/>
            <person name="Secka A."/>
            <person name="Antonio M."/>
            <person name="Oren A."/>
            <person name="Chaudhuri R.R."/>
            <person name="La Ragione R."/>
            <person name="Hildebrand F."/>
            <person name="Pallen M.J."/>
        </authorList>
    </citation>
    <scope>NUCLEOTIDE SEQUENCE</scope>
    <source>
        <strain evidence="14">13766</strain>
    </source>
</reference>
<comment type="subcellular location">
    <subcellularLocation>
        <location evidence="1">Cell membrane</location>
        <topology evidence="1">Single-pass membrane protein</topology>
    </subcellularLocation>
</comment>
<evidence type="ECO:0000313" key="15">
    <source>
        <dbReference type="Proteomes" id="UP000824140"/>
    </source>
</evidence>
<dbReference type="AlphaFoldDB" id="A0A9D1FYC9"/>
<evidence type="ECO:0000256" key="10">
    <source>
        <dbReference type="ARBA" id="ARBA00023603"/>
    </source>
</evidence>
<keyword evidence="3" id="KW-0808">Transferase</keyword>
<keyword evidence="7 13" id="KW-0472">Membrane</keyword>
<dbReference type="GO" id="GO:0005886">
    <property type="term" value="C:plasma membrane"/>
    <property type="evidence" value="ECO:0007669"/>
    <property type="project" value="UniProtKB-SubCell"/>
</dbReference>
<reference evidence="14" key="1">
    <citation type="submission" date="2020-10" db="EMBL/GenBank/DDBJ databases">
        <authorList>
            <person name="Gilroy R."/>
        </authorList>
    </citation>
    <scope>NUCLEOTIDE SEQUENCE</scope>
    <source>
        <strain evidence="14">13766</strain>
    </source>
</reference>
<protein>
    <recommendedName>
        <fullName evidence="11">Glycosyl-4,4'-diaponeurosporenoate acyltransferase</fullName>
    </recommendedName>
</protein>
<sequence length="186" mass="21314">MLAHFFQSLPRLVEQLFQILLIFAVLGSSMFFIGMAIPRDRFDYTNAFYRPWKWERNGAIYEKLGIKKWKDRVPDMSKFVTRMYRKKLSGLRSKEHIHQLIVETCCAELIHVLSMLLSPIIMVLVAGRAGVVAMVLHALGNVPFAIIQRYNRPRLVEILDRIEQAEARAATNARAVAGKAAEETAR</sequence>
<evidence type="ECO:0000313" key="14">
    <source>
        <dbReference type="EMBL" id="HIS91672.1"/>
    </source>
</evidence>
<proteinExistence type="inferred from homology"/>
<comment type="caution">
    <text evidence="14">The sequence shown here is derived from an EMBL/GenBank/DDBJ whole genome shotgun (WGS) entry which is preliminary data.</text>
</comment>
<accession>A0A9D1FYC9</accession>
<comment type="similarity">
    <text evidence="10">Belongs to the acyltransferase CrtO family.</text>
</comment>
<evidence type="ECO:0000256" key="5">
    <source>
        <dbReference type="ARBA" id="ARBA00022729"/>
    </source>
</evidence>
<feature type="transmembrane region" description="Helical" evidence="13">
    <location>
        <begin position="16"/>
        <end position="37"/>
    </location>
</feature>
<evidence type="ECO:0000256" key="3">
    <source>
        <dbReference type="ARBA" id="ARBA00022679"/>
    </source>
</evidence>
<comment type="pathway">
    <text evidence="9">Carotenoid biosynthesis; staphyloxanthin biosynthesis; staphyloxanthin from farnesyl diphosphate: step 5/5.</text>
</comment>
<dbReference type="EMBL" id="DVJN01000028">
    <property type="protein sequence ID" value="HIS91672.1"/>
    <property type="molecule type" value="Genomic_DNA"/>
</dbReference>
<evidence type="ECO:0000256" key="4">
    <source>
        <dbReference type="ARBA" id="ARBA00022692"/>
    </source>
</evidence>
<evidence type="ECO:0000256" key="11">
    <source>
        <dbReference type="ARBA" id="ARBA00023667"/>
    </source>
</evidence>
<evidence type="ECO:0000256" key="1">
    <source>
        <dbReference type="ARBA" id="ARBA00004162"/>
    </source>
</evidence>
<organism evidence="14 15">
    <name type="scientific">Candidatus Alectryocaccomicrobium excrementavium</name>
    <dbReference type="NCBI Taxonomy" id="2840668"/>
    <lineage>
        <taxon>Bacteria</taxon>
        <taxon>Bacillati</taxon>
        <taxon>Bacillota</taxon>
        <taxon>Clostridia</taxon>
        <taxon>Candidatus Alectryocaccomicrobium</taxon>
    </lineage>
</organism>